<sequence>MDTLPPEILSEIVQCLAGENARLSAYAGISHPWQGAVEQQTFRELKVQKDSFDDLEGVFAGRNVCRARHLVRLDVDFGRQQALQDDEQPTRTNIERVPQNDTEKFSKAVNRLFVILADVTRRANDLPSLALRFWCARWENMEAFDLRLSDSVPSVSQVGTFIFDASAKMSALRRSAVIALLKKMPNVRRANIELWDFEDAGARERRAQRQELGDAICGIKMSELEELNLTISTGMLQDEDRKPDYLLSDDRPIKDPYVQILHHLATFPTLKVLRLTGPLVISPTIFSDLPKFPVLSDFQLDFATETADSRWFFIKDEELFKKLALEKSDSGNGENDDEEEDIEVVEIYDEDSDMDETDSAQDDNAEEGPHHQTPTTANFYRTLPNPTLIPTLLLSAAHFVSTTPSLRRFLLRHKNTRGEEGTVHWNDERMSRHLEVWFLKRGMPRSYNGAVTVPADEKFMGEDRLYWRVGEWRPDAEVLGAWRGAVGRDARVFFLREERWGLRLGVWPVYGGELVDEAVG</sequence>
<name>A0A6A5ULJ9_9PLEO</name>
<feature type="region of interest" description="Disordered" evidence="1">
    <location>
        <begin position="349"/>
        <end position="378"/>
    </location>
</feature>
<evidence type="ECO:0000256" key="1">
    <source>
        <dbReference type="SAM" id="MobiDB-lite"/>
    </source>
</evidence>
<evidence type="ECO:0008006" key="4">
    <source>
        <dbReference type="Google" id="ProtNLM"/>
    </source>
</evidence>
<reference evidence="2" key="1">
    <citation type="journal article" date="2020" name="Stud. Mycol.">
        <title>101 Dothideomycetes genomes: a test case for predicting lifestyles and emergence of pathogens.</title>
        <authorList>
            <person name="Haridas S."/>
            <person name="Albert R."/>
            <person name="Binder M."/>
            <person name="Bloem J."/>
            <person name="Labutti K."/>
            <person name="Salamov A."/>
            <person name="Andreopoulos B."/>
            <person name="Baker S."/>
            <person name="Barry K."/>
            <person name="Bills G."/>
            <person name="Bluhm B."/>
            <person name="Cannon C."/>
            <person name="Castanera R."/>
            <person name="Culley D."/>
            <person name="Daum C."/>
            <person name="Ezra D."/>
            <person name="Gonzalez J."/>
            <person name="Henrissat B."/>
            <person name="Kuo A."/>
            <person name="Liang C."/>
            <person name="Lipzen A."/>
            <person name="Lutzoni F."/>
            <person name="Magnuson J."/>
            <person name="Mondo S."/>
            <person name="Nolan M."/>
            <person name="Ohm R."/>
            <person name="Pangilinan J."/>
            <person name="Park H.-J."/>
            <person name="Ramirez L."/>
            <person name="Alfaro M."/>
            <person name="Sun H."/>
            <person name="Tritt A."/>
            <person name="Yoshinaga Y."/>
            <person name="Zwiers L.-H."/>
            <person name="Turgeon B."/>
            <person name="Goodwin S."/>
            <person name="Spatafora J."/>
            <person name="Crous P."/>
            <person name="Grigoriev I."/>
        </authorList>
    </citation>
    <scope>NUCLEOTIDE SEQUENCE</scope>
    <source>
        <strain evidence="2">CBS 675.92</strain>
    </source>
</reference>
<evidence type="ECO:0000313" key="3">
    <source>
        <dbReference type="Proteomes" id="UP000800035"/>
    </source>
</evidence>
<accession>A0A6A5ULJ9</accession>
<organism evidence="2 3">
    <name type="scientific">Byssothecium circinans</name>
    <dbReference type="NCBI Taxonomy" id="147558"/>
    <lineage>
        <taxon>Eukaryota</taxon>
        <taxon>Fungi</taxon>
        <taxon>Dikarya</taxon>
        <taxon>Ascomycota</taxon>
        <taxon>Pezizomycotina</taxon>
        <taxon>Dothideomycetes</taxon>
        <taxon>Pleosporomycetidae</taxon>
        <taxon>Pleosporales</taxon>
        <taxon>Massarineae</taxon>
        <taxon>Massarinaceae</taxon>
        <taxon>Byssothecium</taxon>
    </lineage>
</organism>
<keyword evidence="3" id="KW-1185">Reference proteome</keyword>
<gene>
    <name evidence="2" type="ORF">CC80DRAFT_530563</name>
</gene>
<protein>
    <recommendedName>
        <fullName evidence="4">F-box domain-containing protein</fullName>
    </recommendedName>
</protein>
<proteinExistence type="predicted"/>
<dbReference type="EMBL" id="ML976977">
    <property type="protein sequence ID" value="KAF1963796.1"/>
    <property type="molecule type" value="Genomic_DNA"/>
</dbReference>
<dbReference type="OrthoDB" id="3798941at2759"/>
<dbReference type="Proteomes" id="UP000800035">
    <property type="component" value="Unassembled WGS sequence"/>
</dbReference>
<evidence type="ECO:0000313" key="2">
    <source>
        <dbReference type="EMBL" id="KAF1963796.1"/>
    </source>
</evidence>
<feature type="compositionally biased region" description="Acidic residues" evidence="1">
    <location>
        <begin position="349"/>
        <end position="366"/>
    </location>
</feature>
<dbReference type="AlphaFoldDB" id="A0A6A5ULJ9"/>